<feature type="compositionally biased region" description="Basic and acidic residues" evidence="1">
    <location>
        <begin position="756"/>
        <end position="767"/>
    </location>
</feature>
<dbReference type="PANTHER" id="PTHR30441">
    <property type="entry name" value="DUF748 DOMAIN-CONTAINING PROTEIN"/>
    <property type="match status" value="1"/>
</dbReference>
<evidence type="ECO:0000313" key="3">
    <source>
        <dbReference type="EMBL" id="GAA4351650.1"/>
    </source>
</evidence>
<feature type="transmembrane region" description="Helical" evidence="2">
    <location>
        <begin position="12"/>
        <end position="33"/>
    </location>
</feature>
<comment type="caution">
    <text evidence="3">The sequence shown here is derived from an EMBL/GenBank/DDBJ whole genome shotgun (WGS) entry which is preliminary data.</text>
</comment>
<dbReference type="RefSeq" id="WP_223579891.1">
    <property type="nucleotide sequence ID" value="NZ_BAABFU010000003.1"/>
</dbReference>
<organism evidence="3 4">
    <name type="scientific">Kangiella taiwanensis</name>
    <dbReference type="NCBI Taxonomy" id="1079179"/>
    <lineage>
        <taxon>Bacteria</taxon>
        <taxon>Pseudomonadati</taxon>
        <taxon>Pseudomonadota</taxon>
        <taxon>Gammaproteobacteria</taxon>
        <taxon>Kangiellales</taxon>
        <taxon>Kangiellaceae</taxon>
        <taxon>Kangiella</taxon>
    </lineage>
</organism>
<evidence type="ECO:0000256" key="1">
    <source>
        <dbReference type="SAM" id="MobiDB-lite"/>
    </source>
</evidence>
<gene>
    <name evidence="3" type="ORF">GCM10023150_18540</name>
</gene>
<evidence type="ECO:0000256" key="2">
    <source>
        <dbReference type="SAM" id="Phobius"/>
    </source>
</evidence>
<dbReference type="Proteomes" id="UP001501294">
    <property type="component" value="Unassembled WGS sequence"/>
</dbReference>
<dbReference type="InterPro" id="IPR052894">
    <property type="entry name" value="AsmA-related"/>
</dbReference>
<protein>
    <recommendedName>
        <fullName evidence="5">AsmA domain-containing protein</fullName>
    </recommendedName>
</protein>
<sequence length="1176" mass="128555">MTKSWKWLKRILWVLLGLFVLLFLAVSVFVYIINSESYLEDYLKENLGVEATIGELDVSLLSGTIKVSSSIIGPKDDPFIQFEQLEGELDYSHLWSSQLTVELLQLNNAKVRYPFEFKLKESEQSAEETSLPFDFIDVAAIDVNNLDFEYRGEVSLLAEGAEVKVRNIPVAEDGFLLFEDLQRLVKASNTTLEARLKSLKSDKTQLNDLSLSAHIDGQRLVIDDIHSGQSSININLLDHSQASAATTETAQTATTTNPQANDLELPFDDIVIKKIDLGKTDLAIQDKQELSIKAIEAEFSELLLVQKKKALWLDWPSFYIAQNSRFNLSSEAMASDMVDFESLKMSGELKQGQFVIPQFELAKPIFKLNVGSDSSGGGEVAEGAEQWFLPFKTVKLLNGSIEQGTVRYAQSDAEHQLSDITLELKNTPLVVDNKPVFAVDTLNVGSEQASVSLKSSAYSGSYGDVGSLTSEVLLADSSVEIKSVGIDKANVRYQLDTKASKSTDKSSQSESEVAAVKSMLPLETIALSELTINDGAIELQQDEQNYSAQGVTLKLSNVPIYAGGDWVALKPQNWQQKSLLNLETASFKMPQGDISGLTVNSEYQDNRVTVNELGLGSADLSIDAAADDKNQNTPSSESLPIDYVELNNIDLRQISLRYRNDDVQYQMSGGNLTLDSFPLVRSGQLVSDPVPHFSNAANSINLNIGKLSVPEGSVDGLQLRGTLRNKDLMLDYLRTSSADLTLTQAGEAQTEQEDDKDAKEKQQSEPEKFALRTLKIGDLKLSGVNAQIKQGPGEEQEDEAEVISVENLYLGATELVLAKNHQTIDQWYGSQLENAFTLVALKVGKIAQKQTDINDLTVTAIQNNQTITIQPLRMTINEAPLSAKWVIDLTQQPYRSTYISEFNNLLLEKLVEPETEDGIAMSGSLQGDIDVEFYGLEAETIADTLQGKILVRNQTPVTLHRLNVNKVLRSFLDSQKFGLLDVGGFLLAGPLGLLASQGVSIQDTLSQLGADQGDTHFSHLNVDMDIAKGVMTTKDVAAATLKYRFAFNGQINLAEQQFNDFEFDIINEKGCSEYGQTLNGSLASPEIETFTAAFDAVTGSITGLFKQGVGLITGGACSAIYEGVVPHPEDGAEIIPKEQQRTIDPNAEPSATEGGTAEEDAVDEPSVNETAGEGDN</sequence>
<evidence type="ECO:0000313" key="4">
    <source>
        <dbReference type="Proteomes" id="UP001501294"/>
    </source>
</evidence>
<feature type="region of interest" description="Disordered" evidence="1">
    <location>
        <begin position="745"/>
        <end position="767"/>
    </location>
</feature>
<name>A0ABP8I547_9GAMM</name>
<keyword evidence="4" id="KW-1185">Reference proteome</keyword>
<evidence type="ECO:0008006" key="5">
    <source>
        <dbReference type="Google" id="ProtNLM"/>
    </source>
</evidence>
<proteinExistence type="predicted"/>
<dbReference type="PANTHER" id="PTHR30441:SF8">
    <property type="entry name" value="DUF748 DOMAIN-CONTAINING PROTEIN"/>
    <property type="match status" value="1"/>
</dbReference>
<reference evidence="4" key="1">
    <citation type="journal article" date="2019" name="Int. J. Syst. Evol. Microbiol.">
        <title>The Global Catalogue of Microorganisms (GCM) 10K type strain sequencing project: providing services to taxonomists for standard genome sequencing and annotation.</title>
        <authorList>
            <consortium name="The Broad Institute Genomics Platform"/>
            <consortium name="The Broad Institute Genome Sequencing Center for Infectious Disease"/>
            <person name="Wu L."/>
            <person name="Ma J."/>
        </authorList>
    </citation>
    <scope>NUCLEOTIDE SEQUENCE [LARGE SCALE GENOMIC DNA]</scope>
    <source>
        <strain evidence="4">JCM 17727</strain>
    </source>
</reference>
<dbReference type="EMBL" id="BAABFU010000003">
    <property type="protein sequence ID" value="GAA4351650.1"/>
    <property type="molecule type" value="Genomic_DNA"/>
</dbReference>
<accession>A0ABP8I547</accession>
<keyword evidence="2" id="KW-0812">Transmembrane</keyword>
<feature type="region of interest" description="Disordered" evidence="1">
    <location>
        <begin position="1135"/>
        <end position="1176"/>
    </location>
</feature>
<keyword evidence="2" id="KW-0472">Membrane</keyword>
<keyword evidence="2" id="KW-1133">Transmembrane helix</keyword>